<reference evidence="1 2" key="2">
    <citation type="journal article" date="2014" name="PLoS ONE">
        <title>Evolution of mitochondria reconstructed from the energy metabolism of living bacteria.</title>
        <authorList>
            <person name="Degli Esposti M."/>
            <person name="Chouaia B."/>
            <person name="Comandatore F."/>
            <person name="Crotti E."/>
            <person name="Sassera D."/>
            <person name="Lievens P.M."/>
            <person name="Daffonchio D."/>
            <person name="Bandi C."/>
        </authorList>
    </citation>
    <scope>NUCLEOTIDE SEQUENCE [LARGE SCALE GENOMIC DNA]</scope>
    <source>
        <strain evidence="1 2">SF2.1</strain>
    </source>
</reference>
<comment type="caution">
    <text evidence="1">The sequence shown here is derived from an EMBL/GenBank/DDBJ whole genome shotgun (WGS) entry which is preliminary data.</text>
</comment>
<sequence>MTWRPVVNILRPEAIGGGAFACAQNALVWPSSSLKGGGDYSIDFDRLLSPGEFITSFRFEAGGADLAWTNLFGNIVTAWMRWKAPGTQSVTVCALTSEGNSKQVEVNITVSPREALFPLDLPDSPDAPTQSGGKLSSEAMDSWLRNLPTAPPESGSGWYNNAGIPTRLGDLT</sequence>
<organism evidence="1 2">
    <name type="scientific">Asaia bogorensis</name>
    <dbReference type="NCBI Taxonomy" id="91915"/>
    <lineage>
        <taxon>Bacteria</taxon>
        <taxon>Pseudomonadati</taxon>
        <taxon>Pseudomonadota</taxon>
        <taxon>Alphaproteobacteria</taxon>
        <taxon>Acetobacterales</taxon>
        <taxon>Acetobacteraceae</taxon>
        <taxon>Asaia</taxon>
    </lineage>
</organism>
<evidence type="ECO:0000313" key="1">
    <source>
        <dbReference type="EMBL" id="CDG41300.1"/>
    </source>
</evidence>
<evidence type="ECO:0000313" key="2">
    <source>
        <dbReference type="Proteomes" id="UP000027583"/>
    </source>
</evidence>
<gene>
    <name evidence="1" type="ORF">ASAP_3255</name>
</gene>
<protein>
    <submittedName>
        <fullName evidence="1">Uncharacterized protein</fullName>
    </submittedName>
</protein>
<dbReference type="AlphaFoldDB" id="A0A060QJY9"/>
<reference evidence="1 2" key="1">
    <citation type="journal article" date="2014" name="Genome Biol. Evol.">
        <title>Acetic acid bacteria genomes reveal functional traits for adaptation to life in insect guts.</title>
        <authorList>
            <person name="Chouaia B."/>
            <person name="Gaiarsa S."/>
            <person name="Crotti E."/>
            <person name="Comandatore F."/>
            <person name="Degli Esposti M."/>
            <person name="Ricci I."/>
            <person name="Alma A."/>
            <person name="Favia G."/>
            <person name="Bandi C."/>
            <person name="Daffonchio D."/>
        </authorList>
    </citation>
    <scope>NUCLEOTIDE SEQUENCE [LARGE SCALE GENOMIC DNA]</scope>
    <source>
        <strain evidence="1 2">SF2.1</strain>
    </source>
</reference>
<proteinExistence type="predicted"/>
<accession>A0A060QJY9</accession>
<dbReference type="Proteomes" id="UP000027583">
    <property type="component" value="Unassembled WGS sequence"/>
</dbReference>
<dbReference type="EMBL" id="CBLX010000027">
    <property type="protein sequence ID" value="CDG41300.1"/>
    <property type="molecule type" value="Genomic_DNA"/>
</dbReference>
<dbReference type="RefSeq" id="WP_023979268.1">
    <property type="nucleotide sequence ID" value="NZ_CBLX010000027.1"/>
</dbReference>
<name>A0A060QJY9_9PROT</name>